<comment type="caution">
    <text evidence="2">The sequence shown here is derived from an EMBL/GenBank/DDBJ whole genome shotgun (WGS) entry which is preliminary data.</text>
</comment>
<gene>
    <name evidence="2" type="ORF">RclHR1_13020003</name>
</gene>
<protein>
    <submittedName>
        <fullName evidence="2">Uncharacterized protein</fullName>
    </submittedName>
</protein>
<evidence type="ECO:0000313" key="2">
    <source>
        <dbReference type="EMBL" id="GBB86657.1"/>
    </source>
</evidence>
<name>A0A2Z6Q928_9GLOM</name>
<keyword evidence="3" id="KW-1185">Reference proteome</keyword>
<dbReference type="Proteomes" id="UP000247702">
    <property type="component" value="Unassembled WGS sequence"/>
</dbReference>
<organism evidence="2 3">
    <name type="scientific">Rhizophagus clarus</name>
    <dbReference type="NCBI Taxonomy" id="94130"/>
    <lineage>
        <taxon>Eukaryota</taxon>
        <taxon>Fungi</taxon>
        <taxon>Fungi incertae sedis</taxon>
        <taxon>Mucoromycota</taxon>
        <taxon>Glomeromycotina</taxon>
        <taxon>Glomeromycetes</taxon>
        <taxon>Glomerales</taxon>
        <taxon>Glomeraceae</taxon>
        <taxon>Rhizophagus</taxon>
    </lineage>
</organism>
<dbReference type="EMBL" id="BEXD01000339">
    <property type="protein sequence ID" value="GBB86657.1"/>
    <property type="molecule type" value="Genomic_DNA"/>
</dbReference>
<dbReference type="AlphaFoldDB" id="A0A2Z6Q928"/>
<accession>A0A2Z6Q928</accession>
<feature type="region of interest" description="Disordered" evidence="1">
    <location>
        <begin position="72"/>
        <end position="93"/>
    </location>
</feature>
<evidence type="ECO:0000256" key="1">
    <source>
        <dbReference type="SAM" id="MobiDB-lite"/>
    </source>
</evidence>
<sequence>MANIYFIFLDDEESEVGVFTRDTLIKDVKHTFVPIDYPATSEEGIAHVYHVENWTDPKAAFHDIQYSLCERSGGSSSVGCPFLGKDPDDLKDK</sequence>
<reference evidence="2 3" key="1">
    <citation type="submission" date="2017-11" db="EMBL/GenBank/DDBJ databases">
        <title>The genome of Rhizophagus clarus HR1 reveals common genetic basis of auxotrophy among arbuscular mycorrhizal fungi.</title>
        <authorList>
            <person name="Kobayashi Y."/>
        </authorList>
    </citation>
    <scope>NUCLEOTIDE SEQUENCE [LARGE SCALE GENOMIC DNA]</scope>
    <source>
        <strain evidence="2 3">HR1</strain>
    </source>
</reference>
<evidence type="ECO:0000313" key="3">
    <source>
        <dbReference type="Proteomes" id="UP000247702"/>
    </source>
</evidence>
<proteinExistence type="predicted"/>